<evidence type="ECO:0000256" key="1">
    <source>
        <dbReference type="SAM" id="MobiDB-lite"/>
    </source>
</evidence>
<protein>
    <submittedName>
        <fullName evidence="3">Thiolase family protein</fullName>
    </submittedName>
</protein>
<dbReference type="KEGG" id="jli:EXU32_13080"/>
<dbReference type="PANTHER" id="PTHR42870:SF1">
    <property type="entry name" value="NON-SPECIFIC LIPID-TRANSFER PROTEIN-LIKE 2"/>
    <property type="match status" value="1"/>
</dbReference>
<organism evidence="3 4">
    <name type="scientific">Janibacter limosus</name>
    <dbReference type="NCBI Taxonomy" id="53458"/>
    <lineage>
        <taxon>Bacteria</taxon>
        <taxon>Bacillati</taxon>
        <taxon>Actinomycetota</taxon>
        <taxon>Actinomycetes</taxon>
        <taxon>Micrococcales</taxon>
        <taxon>Intrasporangiaceae</taxon>
        <taxon>Janibacter</taxon>
    </lineage>
</organism>
<dbReference type="Gene3D" id="3.40.47.10">
    <property type="match status" value="1"/>
</dbReference>
<accession>A0A4P6MVZ8</accession>
<dbReference type="EMBL" id="CP036164">
    <property type="protein sequence ID" value="QBF48031.1"/>
    <property type="molecule type" value="Genomic_DNA"/>
</dbReference>
<dbReference type="GO" id="GO:0016746">
    <property type="term" value="F:acyltransferase activity"/>
    <property type="evidence" value="ECO:0007669"/>
    <property type="project" value="InterPro"/>
</dbReference>
<keyword evidence="4" id="KW-1185">Reference proteome</keyword>
<dbReference type="AlphaFoldDB" id="A0A4P6MVZ8"/>
<dbReference type="Pfam" id="PF22691">
    <property type="entry name" value="Thiolase_C_1"/>
    <property type="match status" value="1"/>
</dbReference>
<dbReference type="SUPFAM" id="SSF53901">
    <property type="entry name" value="Thiolase-like"/>
    <property type="match status" value="2"/>
</dbReference>
<feature type="domain" description="Thiolase C-terminal" evidence="2">
    <location>
        <begin position="389"/>
        <end position="509"/>
    </location>
</feature>
<evidence type="ECO:0000313" key="4">
    <source>
        <dbReference type="Proteomes" id="UP000290408"/>
    </source>
</evidence>
<feature type="region of interest" description="Disordered" evidence="1">
    <location>
        <begin position="1"/>
        <end position="148"/>
    </location>
</feature>
<gene>
    <name evidence="3" type="ORF">EXU32_13080</name>
</gene>
<proteinExistence type="predicted"/>
<dbReference type="PANTHER" id="PTHR42870">
    <property type="entry name" value="ACETYL-COA C-ACETYLTRANSFERASE"/>
    <property type="match status" value="1"/>
</dbReference>
<name>A0A4P6MVZ8_9MICO</name>
<dbReference type="Proteomes" id="UP000290408">
    <property type="component" value="Chromosome"/>
</dbReference>
<evidence type="ECO:0000313" key="3">
    <source>
        <dbReference type="EMBL" id="QBF48031.1"/>
    </source>
</evidence>
<dbReference type="InterPro" id="IPR016039">
    <property type="entry name" value="Thiolase-like"/>
</dbReference>
<dbReference type="CDD" id="cd00829">
    <property type="entry name" value="SCP-x_thiolase"/>
    <property type="match status" value="1"/>
</dbReference>
<sequence length="518" mass="55314">MDLRRGRPAAHPAVRRDRALVPPTTARLPSLRHLHPGPHAGVGTRHGLQPHDQPPALPPRDHAALCHRDRRARRAGGVAADDPNRRLRPRVGAHRPAGAGDLRAARRDPPPLLRAPHHDRREGTSMSRDHFEHDAAITGIGRSDTGRRLGRSGLDLTVQAARAAVADAGLTMADIDGVVAWPGEYPAAPGFNGPSPWRVKGALDLDLKWHLACQEGPAQLTPIMAAAMAVSAGVARHILVYRTTEESTAQGAGGRVLTNGADQGGVTGSLQWQRPFGAVSAANWLAMNYQRYVHETGARRDQVGWLSVSQRRYAADNPDAVFTEPITIDDYLAARMISEPFCLLDCDVPTDGSIAAVVSAAETAGDAPKVVRIEAIGSAMRNDPGWDQWRHPHDMAAADAARHLWSRTDLRPADVDTAQLYDGFTFLTIMWLESLGFCGYGEAPAFVEGGDNISLTGTLPLNTSGGQLSAGRLHGWGHFYEACLQLRGEAGARQVQGAEVALAAAGGGPHGGALLLTR</sequence>
<feature type="compositionally biased region" description="Basic and acidic residues" evidence="1">
    <location>
        <begin position="119"/>
        <end position="135"/>
    </location>
</feature>
<dbReference type="OrthoDB" id="9785768at2"/>
<dbReference type="InterPro" id="IPR055140">
    <property type="entry name" value="Thiolase_C_2"/>
</dbReference>
<evidence type="ECO:0000259" key="2">
    <source>
        <dbReference type="Pfam" id="PF22691"/>
    </source>
</evidence>
<reference evidence="3 4" key="1">
    <citation type="submission" date="2019-02" db="EMBL/GenBank/DDBJ databases">
        <title>Genomic data mining of an Antarctic deep-sea actinobacterium, Janibacterlimosus P3-3-X1.</title>
        <authorList>
            <person name="Liao L."/>
            <person name="Chen B."/>
        </authorList>
    </citation>
    <scope>NUCLEOTIDE SEQUENCE [LARGE SCALE GENOMIC DNA]</scope>
    <source>
        <strain evidence="3 4">P3-3-X1</strain>
    </source>
</reference>